<keyword evidence="2 3" id="KW-0040">ANK repeat</keyword>
<evidence type="ECO:0000313" key="5">
    <source>
        <dbReference type="Proteomes" id="UP000031307"/>
    </source>
</evidence>
<dbReference type="InterPro" id="IPR036770">
    <property type="entry name" value="Ankyrin_rpt-contain_sf"/>
</dbReference>
<dbReference type="AlphaFoldDB" id="A0A0C1EHF1"/>
<evidence type="ECO:0000256" key="3">
    <source>
        <dbReference type="PROSITE-ProRule" id="PRU00023"/>
    </source>
</evidence>
<evidence type="ECO:0000256" key="2">
    <source>
        <dbReference type="ARBA" id="ARBA00023043"/>
    </source>
</evidence>
<feature type="non-terminal residue" evidence="4">
    <location>
        <position position="457"/>
    </location>
</feature>
<feature type="repeat" description="ANK" evidence="3">
    <location>
        <begin position="344"/>
        <end position="377"/>
    </location>
</feature>
<dbReference type="Pfam" id="PF12796">
    <property type="entry name" value="Ank_2"/>
    <property type="match status" value="1"/>
</dbReference>
<accession>A0A0C1EHF1</accession>
<dbReference type="EMBL" id="JSAM01000144">
    <property type="protein sequence ID" value="KIA76059.1"/>
    <property type="molecule type" value="Genomic_DNA"/>
</dbReference>
<dbReference type="PROSITE" id="PS50088">
    <property type="entry name" value="ANK_REPEAT"/>
    <property type="match status" value="1"/>
</dbReference>
<proteinExistence type="predicted"/>
<dbReference type="Pfam" id="PF13857">
    <property type="entry name" value="Ank_5"/>
    <property type="match status" value="1"/>
</dbReference>
<organism evidence="4 5">
    <name type="scientific">Parachlamydia acanthamoebae</name>
    <dbReference type="NCBI Taxonomy" id="83552"/>
    <lineage>
        <taxon>Bacteria</taxon>
        <taxon>Pseudomonadati</taxon>
        <taxon>Chlamydiota</taxon>
        <taxon>Chlamydiia</taxon>
        <taxon>Parachlamydiales</taxon>
        <taxon>Parachlamydiaceae</taxon>
        <taxon>Parachlamydia</taxon>
    </lineage>
</organism>
<gene>
    <name evidence="4" type="ORF">DB43_BP00010</name>
</gene>
<dbReference type="PROSITE" id="PS50297">
    <property type="entry name" value="ANK_REP_REGION"/>
    <property type="match status" value="1"/>
</dbReference>
<keyword evidence="1" id="KW-0677">Repeat</keyword>
<evidence type="ECO:0000313" key="4">
    <source>
        <dbReference type="EMBL" id="KIA76059.1"/>
    </source>
</evidence>
<dbReference type="Gene3D" id="1.25.40.20">
    <property type="entry name" value="Ankyrin repeat-containing domain"/>
    <property type="match status" value="2"/>
</dbReference>
<dbReference type="PANTHER" id="PTHR24198">
    <property type="entry name" value="ANKYRIN REPEAT AND PROTEIN KINASE DOMAIN-CONTAINING PROTEIN"/>
    <property type="match status" value="1"/>
</dbReference>
<dbReference type="SUPFAM" id="SSF48403">
    <property type="entry name" value="Ankyrin repeat"/>
    <property type="match status" value="1"/>
</dbReference>
<evidence type="ECO:0000256" key="1">
    <source>
        <dbReference type="ARBA" id="ARBA00022737"/>
    </source>
</evidence>
<dbReference type="SMART" id="SM00248">
    <property type="entry name" value="ANK"/>
    <property type="match status" value="7"/>
</dbReference>
<comment type="caution">
    <text evidence="4">The sequence shown here is derived from an EMBL/GenBank/DDBJ whole genome shotgun (WGS) entry which is preliminary data.</text>
</comment>
<dbReference type="Proteomes" id="UP000031307">
    <property type="component" value="Unassembled WGS sequence"/>
</dbReference>
<protein>
    <submittedName>
        <fullName evidence="4">Uncharacterized protein</fullName>
    </submittedName>
</protein>
<name>A0A0C1EHF1_9BACT</name>
<reference evidence="4 5" key="1">
    <citation type="journal article" date="2014" name="Mol. Biol. Evol.">
        <title>Massive expansion of Ubiquitination-related gene families within the Chlamydiae.</title>
        <authorList>
            <person name="Domman D."/>
            <person name="Collingro A."/>
            <person name="Lagkouvardos I."/>
            <person name="Gehre L."/>
            <person name="Weinmaier T."/>
            <person name="Rattei T."/>
            <person name="Subtil A."/>
            <person name="Horn M."/>
        </authorList>
    </citation>
    <scope>NUCLEOTIDE SEQUENCE [LARGE SCALE GENOMIC DNA]</scope>
    <source>
        <strain evidence="4 5">OEW1</strain>
    </source>
</reference>
<dbReference type="InterPro" id="IPR002110">
    <property type="entry name" value="Ankyrin_rpt"/>
</dbReference>
<sequence length="457" mass="52256">MDKKTYITVWSLLLQPEVIENRPQASELMRLLLDLLPYISNAQGYAKKLFSTGFPQETLTQLVDIHLDRGLQLVIKHFPFRPNSPICQFIVAQLPPALEIQSYLVSALDKGEIESFLFYAVKNFYRFDPKSTPRSLIIHKQFNALLNTLFAKGCDIGKYNSQGQTVLAYALDCIHWEKDEDWQKDRLCELVEILINAGANCNYVTNEGNTFLMMACRYKKPELVSLLIQQPQIAVNAKNIFDLSALSFAVDDLAVLQALLQHPEIDVNIKNHDGESLLYDAVRENKLETVQALRAHQPRFDDLNKRDMKGKSLLDYVMKKNNLPLLEVLLQYAKIDVNKINARGGYNPLHYAVEKRNLPLIQRLLQHPTIDVNAKDKDGNSVLEYVLESRHLPLIENFFTSTIDLDARLFIFNTLILRGQSKVCIGLLQTMDESQHETFINQALARARQENRLSVAS</sequence>
<dbReference type="PANTHER" id="PTHR24198:SF165">
    <property type="entry name" value="ANKYRIN REPEAT-CONTAINING PROTEIN-RELATED"/>
    <property type="match status" value="1"/>
</dbReference>